<dbReference type="PANTHER" id="PTHR44757:SF2">
    <property type="entry name" value="BIOFILM ARCHITECTURE MAINTENANCE PROTEIN MBAA"/>
    <property type="match status" value="1"/>
</dbReference>
<feature type="domain" description="GGDEF" evidence="7">
    <location>
        <begin position="288"/>
        <end position="423"/>
    </location>
</feature>
<dbReference type="InterPro" id="IPR013655">
    <property type="entry name" value="PAS_fold_3"/>
</dbReference>
<dbReference type="InterPro" id="IPR043128">
    <property type="entry name" value="Rev_trsase/Diguanyl_cyclase"/>
</dbReference>
<accession>A0ABU2CEX3</accession>
<keyword evidence="9" id="KW-1185">Reference proteome</keyword>
<dbReference type="Gene3D" id="3.30.450.20">
    <property type="entry name" value="PAS domain"/>
    <property type="match status" value="2"/>
</dbReference>
<dbReference type="InterPro" id="IPR029787">
    <property type="entry name" value="Nucleotide_cyclase"/>
</dbReference>
<dbReference type="PROSITE" id="PS50112">
    <property type="entry name" value="PAS"/>
    <property type="match status" value="1"/>
</dbReference>
<dbReference type="InterPro" id="IPR001633">
    <property type="entry name" value="EAL_dom"/>
</dbReference>
<organism evidence="8 9">
    <name type="scientific">Rhodoferax ferrireducens</name>
    <dbReference type="NCBI Taxonomy" id="192843"/>
    <lineage>
        <taxon>Bacteria</taxon>
        <taxon>Pseudomonadati</taxon>
        <taxon>Pseudomonadota</taxon>
        <taxon>Betaproteobacteria</taxon>
        <taxon>Burkholderiales</taxon>
        <taxon>Comamonadaceae</taxon>
        <taxon>Rhodoferax</taxon>
    </lineage>
</organism>
<dbReference type="SUPFAM" id="SSF55785">
    <property type="entry name" value="PYP-like sensor domain (PAS domain)"/>
    <property type="match status" value="3"/>
</dbReference>
<evidence type="ECO:0000256" key="2">
    <source>
        <dbReference type="SAM" id="Coils"/>
    </source>
</evidence>
<dbReference type="SUPFAM" id="SSF52172">
    <property type="entry name" value="CheY-like"/>
    <property type="match status" value="1"/>
</dbReference>
<feature type="domain" description="PAC" evidence="5">
    <location>
        <begin position="204"/>
        <end position="256"/>
    </location>
</feature>
<dbReference type="SMART" id="SM00448">
    <property type="entry name" value="REC"/>
    <property type="match status" value="1"/>
</dbReference>
<dbReference type="SMART" id="SM00267">
    <property type="entry name" value="GGDEF"/>
    <property type="match status" value="1"/>
</dbReference>
<name>A0ABU2CEX3_9BURK</name>
<dbReference type="Pfam" id="PF00990">
    <property type="entry name" value="GGDEF"/>
    <property type="match status" value="1"/>
</dbReference>
<dbReference type="InterPro" id="IPR001610">
    <property type="entry name" value="PAC"/>
</dbReference>
<dbReference type="Gene3D" id="3.30.70.270">
    <property type="match status" value="1"/>
</dbReference>
<evidence type="ECO:0000313" key="8">
    <source>
        <dbReference type="EMBL" id="MDR7379902.1"/>
    </source>
</evidence>
<dbReference type="PROSITE" id="PS50887">
    <property type="entry name" value="GGDEF"/>
    <property type="match status" value="1"/>
</dbReference>
<dbReference type="RefSeq" id="WP_310376805.1">
    <property type="nucleotide sequence ID" value="NZ_JAVDXT010000005.1"/>
</dbReference>
<dbReference type="NCBIfam" id="TIGR00229">
    <property type="entry name" value="sensory_box"/>
    <property type="match status" value="1"/>
</dbReference>
<dbReference type="PROSITE" id="PS50110">
    <property type="entry name" value="RESPONSE_REGULATORY"/>
    <property type="match status" value="1"/>
</dbReference>
<dbReference type="Pfam" id="PF00072">
    <property type="entry name" value="Response_reg"/>
    <property type="match status" value="1"/>
</dbReference>
<evidence type="ECO:0000259" key="6">
    <source>
        <dbReference type="PROSITE" id="PS50883"/>
    </source>
</evidence>
<proteinExistence type="predicted"/>
<dbReference type="Gene3D" id="2.10.70.100">
    <property type="match status" value="1"/>
</dbReference>
<dbReference type="InterPro" id="IPR000014">
    <property type="entry name" value="PAS"/>
</dbReference>
<evidence type="ECO:0000259" key="5">
    <source>
        <dbReference type="PROSITE" id="PS50113"/>
    </source>
</evidence>
<evidence type="ECO:0000256" key="1">
    <source>
        <dbReference type="PROSITE-ProRule" id="PRU00169"/>
    </source>
</evidence>
<dbReference type="SMART" id="SM00052">
    <property type="entry name" value="EAL"/>
    <property type="match status" value="1"/>
</dbReference>
<comment type="caution">
    <text evidence="8">The sequence shown here is derived from an EMBL/GenBank/DDBJ whole genome shotgun (WGS) entry which is preliminary data.</text>
</comment>
<feature type="modified residue" description="4-aspartylphosphate" evidence="1">
    <location>
        <position position="750"/>
    </location>
</feature>
<dbReference type="CDD" id="cd17569">
    <property type="entry name" value="REC_HupR-like"/>
    <property type="match status" value="1"/>
</dbReference>
<feature type="domain" description="EAL" evidence="6">
    <location>
        <begin position="432"/>
        <end position="686"/>
    </location>
</feature>
<evidence type="ECO:0000259" key="7">
    <source>
        <dbReference type="PROSITE" id="PS50887"/>
    </source>
</evidence>
<dbReference type="SUPFAM" id="SSF141868">
    <property type="entry name" value="EAL domain-like"/>
    <property type="match status" value="1"/>
</dbReference>
<dbReference type="SMART" id="SM00086">
    <property type="entry name" value="PAC"/>
    <property type="match status" value="2"/>
</dbReference>
<dbReference type="InterPro" id="IPR035965">
    <property type="entry name" value="PAS-like_dom_sf"/>
</dbReference>
<dbReference type="InterPro" id="IPR011006">
    <property type="entry name" value="CheY-like_superfamily"/>
</dbReference>
<dbReference type="Pfam" id="PF13426">
    <property type="entry name" value="PAS_9"/>
    <property type="match status" value="1"/>
</dbReference>
<dbReference type="CDD" id="cd01948">
    <property type="entry name" value="EAL"/>
    <property type="match status" value="1"/>
</dbReference>
<feature type="domain" description="Response regulatory" evidence="3">
    <location>
        <begin position="701"/>
        <end position="816"/>
    </location>
</feature>
<dbReference type="InterPro" id="IPR035919">
    <property type="entry name" value="EAL_sf"/>
</dbReference>
<protein>
    <submittedName>
        <fullName evidence="8">Diguanylate cyclase (GGDEF)-like protein/PAS domain S-box-containing protein</fullName>
    </submittedName>
</protein>
<dbReference type="Proteomes" id="UP001180487">
    <property type="component" value="Unassembled WGS sequence"/>
</dbReference>
<feature type="coiled-coil region" evidence="2">
    <location>
        <begin position="832"/>
        <end position="863"/>
    </location>
</feature>
<dbReference type="PROSITE" id="PS50883">
    <property type="entry name" value="EAL"/>
    <property type="match status" value="1"/>
</dbReference>
<dbReference type="InterPro" id="IPR000160">
    <property type="entry name" value="GGDEF_dom"/>
</dbReference>
<dbReference type="SUPFAM" id="SSF55073">
    <property type="entry name" value="Nucleotide cyclase"/>
    <property type="match status" value="1"/>
</dbReference>
<dbReference type="PROSITE" id="PS50113">
    <property type="entry name" value="PAC"/>
    <property type="match status" value="1"/>
</dbReference>
<keyword evidence="1" id="KW-0597">Phosphoprotein</keyword>
<evidence type="ECO:0000259" key="3">
    <source>
        <dbReference type="PROSITE" id="PS50110"/>
    </source>
</evidence>
<reference evidence="8 9" key="1">
    <citation type="submission" date="2023-07" db="EMBL/GenBank/DDBJ databases">
        <title>Sorghum-associated microbial communities from plants grown in Nebraska, USA.</title>
        <authorList>
            <person name="Schachtman D."/>
        </authorList>
    </citation>
    <scope>NUCLEOTIDE SEQUENCE [LARGE SCALE GENOMIC DNA]</scope>
    <source>
        <strain evidence="8 9">BE313</strain>
    </source>
</reference>
<dbReference type="Gene3D" id="3.40.50.2300">
    <property type="match status" value="1"/>
</dbReference>
<evidence type="ECO:0000313" key="9">
    <source>
        <dbReference type="Proteomes" id="UP001180487"/>
    </source>
</evidence>
<dbReference type="Pfam" id="PF00563">
    <property type="entry name" value="EAL"/>
    <property type="match status" value="1"/>
</dbReference>
<keyword evidence="2" id="KW-0175">Coiled coil</keyword>
<gene>
    <name evidence="8" type="ORF">J2X19_004598</name>
</gene>
<dbReference type="NCBIfam" id="TIGR00254">
    <property type="entry name" value="GGDEF"/>
    <property type="match status" value="1"/>
</dbReference>
<evidence type="ECO:0000259" key="4">
    <source>
        <dbReference type="PROSITE" id="PS50112"/>
    </source>
</evidence>
<dbReference type="Gene3D" id="3.20.20.450">
    <property type="entry name" value="EAL domain"/>
    <property type="match status" value="1"/>
</dbReference>
<dbReference type="EMBL" id="JAVDXT010000005">
    <property type="protein sequence ID" value="MDR7379902.1"/>
    <property type="molecule type" value="Genomic_DNA"/>
</dbReference>
<dbReference type="InterPro" id="IPR001789">
    <property type="entry name" value="Sig_transdc_resp-reg_receiver"/>
</dbReference>
<dbReference type="SMART" id="SM00091">
    <property type="entry name" value="PAS"/>
    <property type="match status" value="2"/>
</dbReference>
<dbReference type="CDD" id="cd01949">
    <property type="entry name" value="GGDEF"/>
    <property type="match status" value="1"/>
</dbReference>
<dbReference type="InterPro" id="IPR052155">
    <property type="entry name" value="Biofilm_reg_signaling"/>
</dbReference>
<dbReference type="CDD" id="cd00130">
    <property type="entry name" value="PAS"/>
    <property type="match status" value="1"/>
</dbReference>
<dbReference type="Pfam" id="PF08447">
    <property type="entry name" value="PAS_3"/>
    <property type="match status" value="1"/>
</dbReference>
<sequence>MSVNLPVDTYRFLLEQVQAAIFVVQEHCLVYVNPNLKQLFGYLPEDDLYGMEAAELTAPDYRDYVRQQVQARVEGVPGHVYEIECIRKDGTQFSAQVRGVRIELPNGVADLVTLHDVSDIKRATRMAQSRAQLLNNAEELARIGSAEMDLATGAMTLSSGMFNIFGETPSEATVTREWLLSRVPAADRPYVQAISEGVSPGEILEFQHRITHTDGSLRTVLHRGLAEADAQGQVVRSVTILQDITEQRAAEQRLDTLANTDEITGLRNRNALSERLDTALREAQRKEVQIAVIGIQIGQLKLVSESLGKAGGNLLLAAVAGRLQENLDASDMLAHFGNGEFTVLLARDEPMDEPLARQLAVAWMDALGVPLMVGDNEIKVTCGMGIALFPQHGQEPEELLHHVQAATYHADALGSNQICVFSVDMQSKAVTRLALESGLRRALERNEFELYYQPKLDLVSGAVVGAEALLQWHASGQPLGARTAFLDVAEETGLIVPIGEWVLRSLCEQSLAWQRQGLAPGRLAMNLSARQLLQSDIVQRIQTILAETGLESRYLGLEITEGVLLGERAHVTRVLGELKAMGIEISLEDFGTGYSNLSYLRTLPIDVVKVDRSFVHDVTAASQDVSITRAIITMAHSLQMKVLAEGVETEGQLALLIANHCDQMQGHYFSTSIPADAMAEVLRQGRQLPEHLLLRRTHQRTLLLVDDEDNIVASLKRLLRRDGYNVVTANSGAQGLQRLAEHAVDVIVSDQRMPGMTGVEFLRRAKELYPETVRMVLSGYTELQSITDAINEGAIYKFLTKPWDDERLRGHIAEAFSHKEMADENSRLGRAVIVANQELSAVNERLQTLLAEQREQINRESNSLVVAREVLDLIPTAIIGLDLAGMVAFVNADAEALFGSAALLLGRDADEVLSPELLQVWRQADGAYHDLQFAAQAYRVVCRVIGEESHSRGKLLVLTPAGPGLSLV</sequence>
<dbReference type="InterPro" id="IPR000700">
    <property type="entry name" value="PAS-assoc_C"/>
</dbReference>
<dbReference type="PANTHER" id="PTHR44757">
    <property type="entry name" value="DIGUANYLATE CYCLASE DGCP"/>
    <property type="match status" value="1"/>
</dbReference>
<feature type="domain" description="PAS" evidence="4">
    <location>
        <begin position="29"/>
        <end position="76"/>
    </location>
</feature>